<dbReference type="GO" id="GO:0016651">
    <property type="term" value="F:oxidoreductase activity, acting on NAD(P)H"/>
    <property type="evidence" value="ECO:0007669"/>
    <property type="project" value="InterPro"/>
</dbReference>
<dbReference type="InterPro" id="IPR036291">
    <property type="entry name" value="NAD(P)-bd_dom_sf"/>
</dbReference>
<dbReference type="OrthoDB" id="3233595at2759"/>
<evidence type="ECO:0000313" key="3">
    <source>
        <dbReference type="Proteomes" id="UP000053477"/>
    </source>
</evidence>
<dbReference type="InterPro" id="IPR013154">
    <property type="entry name" value="ADH-like_N"/>
</dbReference>
<dbReference type="Proteomes" id="UP000053477">
    <property type="component" value="Unassembled WGS sequence"/>
</dbReference>
<dbReference type="Pfam" id="PF08240">
    <property type="entry name" value="ADH_N"/>
    <property type="match status" value="1"/>
</dbReference>
<evidence type="ECO:0000313" key="2">
    <source>
        <dbReference type="EMBL" id="KLO05706.1"/>
    </source>
</evidence>
<dbReference type="SUPFAM" id="SSF50129">
    <property type="entry name" value="GroES-like"/>
    <property type="match status" value="1"/>
</dbReference>
<dbReference type="CDD" id="cd08249">
    <property type="entry name" value="enoyl_reductase_like"/>
    <property type="match status" value="1"/>
</dbReference>
<dbReference type="SMART" id="SM00829">
    <property type="entry name" value="PKS_ER"/>
    <property type="match status" value="1"/>
</dbReference>
<dbReference type="AlphaFoldDB" id="A0A0H2RLJ8"/>
<dbReference type="InterPro" id="IPR020843">
    <property type="entry name" value="ER"/>
</dbReference>
<reference evidence="2 3" key="1">
    <citation type="submission" date="2015-04" db="EMBL/GenBank/DDBJ databases">
        <title>Complete genome sequence of Schizopora paradoxa KUC8140, a cosmopolitan wood degrader in East Asia.</title>
        <authorList>
            <consortium name="DOE Joint Genome Institute"/>
            <person name="Min B."/>
            <person name="Park H."/>
            <person name="Jang Y."/>
            <person name="Kim J.-J."/>
            <person name="Kim K.H."/>
            <person name="Pangilinan J."/>
            <person name="Lipzen A."/>
            <person name="Riley R."/>
            <person name="Grigoriev I.V."/>
            <person name="Spatafora J.W."/>
            <person name="Choi I.-G."/>
        </authorList>
    </citation>
    <scope>NUCLEOTIDE SEQUENCE [LARGE SCALE GENOMIC DNA]</scope>
    <source>
        <strain evidence="2 3">KUC8140</strain>
    </source>
</reference>
<dbReference type="EMBL" id="KQ086275">
    <property type="protein sequence ID" value="KLO05706.1"/>
    <property type="molecule type" value="Genomic_DNA"/>
</dbReference>
<dbReference type="Gene3D" id="3.40.50.720">
    <property type="entry name" value="NAD(P)-binding Rossmann-like Domain"/>
    <property type="match status" value="1"/>
</dbReference>
<dbReference type="Pfam" id="PF00107">
    <property type="entry name" value="ADH_zinc_N"/>
    <property type="match status" value="1"/>
</dbReference>
<name>A0A0H2RLJ8_9AGAM</name>
<keyword evidence="3" id="KW-1185">Reference proteome</keyword>
<organism evidence="2 3">
    <name type="scientific">Schizopora paradoxa</name>
    <dbReference type="NCBI Taxonomy" id="27342"/>
    <lineage>
        <taxon>Eukaryota</taxon>
        <taxon>Fungi</taxon>
        <taxon>Dikarya</taxon>
        <taxon>Basidiomycota</taxon>
        <taxon>Agaricomycotina</taxon>
        <taxon>Agaricomycetes</taxon>
        <taxon>Hymenochaetales</taxon>
        <taxon>Schizoporaceae</taxon>
        <taxon>Schizopora</taxon>
    </lineage>
</organism>
<dbReference type="Gene3D" id="3.90.180.10">
    <property type="entry name" value="Medium-chain alcohol dehydrogenases, catalytic domain"/>
    <property type="match status" value="1"/>
</dbReference>
<evidence type="ECO:0000259" key="1">
    <source>
        <dbReference type="SMART" id="SM00829"/>
    </source>
</evidence>
<gene>
    <name evidence="2" type="ORF">SCHPADRAFT_946689</name>
</gene>
<dbReference type="InterPro" id="IPR011032">
    <property type="entry name" value="GroES-like_sf"/>
</dbReference>
<dbReference type="PANTHER" id="PTHR45348">
    <property type="entry name" value="HYPOTHETICAL OXIDOREDUCTASE (EUROFUNG)"/>
    <property type="match status" value="1"/>
</dbReference>
<accession>A0A0H2RLJ8</accession>
<proteinExistence type="predicted"/>
<dbReference type="InterPro" id="IPR013149">
    <property type="entry name" value="ADH-like_C"/>
</dbReference>
<sequence length="353" mass="37850">MTSTIFDQLQKALYIDSPGGDFVLKSKDIPKPCPGEILVQIRATALNQDWKVKKYKPAFITHYPFLLGGDVAGVVEEVGEGVTEFKKGDRVIHEGSWSDRHASYQQYAVAAAEHVAKLPENVSFEEAASIPLALATAVISLYSDCDRPEGVKKLQPPPWEAGGGGAYKGETILVLGGSSSVGQFAIQMLKLSGFSKIIATASLHNTDLLKSLGATHIIDRNADLVSEVRKLLDGKNLNLIYDTVGTPEIQTQAVELLAPGGQFIAAALVSIDAAKFPDKHFVTLYADFRLPQHWALGKSLAGSLHDLLASGTIKPNPIEVLPNGLAGVVGGLQRLERGEVSGKKLIVRPQETP</sequence>
<dbReference type="PANTHER" id="PTHR45348:SF2">
    <property type="entry name" value="ZINC-TYPE ALCOHOL DEHYDROGENASE-LIKE PROTEIN C2E1P3.01"/>
    <property type="match status" value="1"/>
</dbReference>
<feature type="domain" description="Enoyl reductase (ER)" evidence="1">
    <location>
        <begin position="19"/>
        <end position="346"/>
    </location>
</feature>
<dbReference type="InterPro" id="IPR047122">
    <property type="entry name" value="Trans-enoyl_RdTase-like"/>
</dbReference>
<dbReference type="STRING" id="27342.A0A0H2RLJ8"/>
<protein>
    <submittedName>
        <fullName evidence="2">GroES-like protein</fullName>
    </submittedName>
</protein>
<dbReference type="SUPFAM" id="SSF51735">
    <property type="entry name" value="NAD(P)-binding Rossmann-fold domains"/>
    <property type="match status" value="1"/>
</dbReference>
<dbReference type="InParanoid" id="A0A0H2RLJ8"/>